<feature type="region of interest" description="Disordered" evidence="1">
    <location>
        <begin position="1"/>
        <end position="38"/>
    </location>
</feature>
<name>A0A8H7YCT9_AJECA</name>
<evidence type="ECO:0000313" key="3">
    <source>
        <dbReference type="Proteomes" id="UP000670092"/>
    </source>
</evidence>
<proteinExistence type="predicted"/>
<dbReference type="AlphaFoldDB" id="A0A8H7YCT9"/>
<comment type="caution">
    <text evidence="2">The sequence shown here is derived from an EMBL/GenBank/DDBJ whole genome shotgun (WGS) entry which is preliminary data.</text>
</comment>
<dbReference type="Proteomes" id="UP000670092">
    <property type="component" value="Unassembled WGS sequence"/>
</dbReference>
<evidence type="ECO:0000313" key="2">
    <source>
        <dbReference type="EMBL" id="KAG5288891.1"/>
    </source>
</evidence>
<accession>A0A8H7YCT9</accession>
<feature type="region of interest" description="Disordered" evidence="1">
    <location>
        <begin position="383"/>
        <end position="419"/>
    </location>
</feature>
<evidence type="ECO:0000256" key="1">
    <source>
        <dbReference type="SAM" id="MobiDB-lite"/>
    </source>
</evidence>
<sequence>MEDSLPPLSDAAKPSVLKSGGVAGALNRPQAGEGGHHVKKTKLLCSDADVILEFTRSPPSRSRNFAQAKYRMGVSSTLLKESSMYFRVILDPDKFREGRELFEKTAQLGAKCGAGGASMNDAVALVELPTISIELPLLAGVFDKADLVETFLKVLQFCGTNSHNDRQTEEILDHLGKQSISFVANLIVLSDKFGGQQALKWVLDIPLNGARKPVGQTLMSKTLRRLQASQIGDEERTRHAIYVALLLGYNDEVAIFTHMLIIGGSREWMDGRDGWVGIDRPLWWHLPNGIEEELRFRHQSILDTITDLQSHFLRAYGALPPESPQITDPSTSVLLLKPPQPATRLQCRRMYENSRACDSFHLGEIIRFFSTRAKTLHLESTLSSQMYDSDSDGEAEEHITRSSNSPQPPSPPPTNISNILSSLRQCPEYQIDPNHAGCGLRRRLLPALDCLASFTTNHSNAAGICLAHFNNGSNSDKATCTDIPPSSSSMRHASVGSWRNHKFRDAVMVGIGAGKVDSIMYSNDGRANDALEGLCTCVPDAELARAVFTSRSRVWNL</sequence>
<organism evidence="2 3">
    <name type="scientific">Ajellomyces capsulatus</name>
    <name type="common">Darling's disease fungus</name>
    <name type="synonym">Histoplasma capsulatum</name>
    <dbReference type="NCBI Taxonomy" id="5037"/>
    <lineage>
        <taxon>Eukaryota</taxon>
        <taxon>Fungi</taxon>
        <taxon>Dikarya</taxon>
        <taxon>Ascomycota</taxon>
        <taxon>Pezizomycotina</taxon>
        <taxon>Eurotiomycetes</taxon>
        <taxon>Eurotiomycetidae</taxon>
        <taxon>Onygenales</taxon>
        <taxon>Ajellomycetaceae</taxon>
        <taxon>Histoplasma</taxon>
    </lineage>
</organism>
<dbReference type="EMBL" id="JAEVHI010000006">
    <property type="protein sequence ID" value="KAG5288891.1"/>
    <property type="molecule type" value="Genomic_DNA"/>
</dbReference>
<protein>
    <recommendedName>
        <fullName evidence="4">BTB domain-containing protein</fullName>
    </recommendedName>
</protein>
<dbReference type="OrthoDB" id="5398371at2759"/>
<gene>
    <name evidence="2" type="ORF">I7I52_12521</name>
</gene>
<evidence type="ECO:0008006" key="4">
    <source>
        <dbReference type="Google" id="ProtNLM"/>
    </source>
</evidence>
<dbReference type="VEuPathDB" id="FungiDB:I7I52_12521"/>
<reference evidence="2 3" key="1">
    <citation type="submission" date="2021-01" db="EMBL/GenBank/DDBJ databases">
        <title>Chromosome-level genome assembly of a human fungal pathogen reveals clustering of transcriptionally co-regulated genes.</title>
        <authorList>
            <person name="Voorhies M."/>
            <person name="Cohen S."/>
            <person name="Shea T.P."/>
            <person name="Petrus S."/>
            <person name="Munoz J.F."/>
            <person name="Poplawski S."/>
            <person name="Goldman W.E."/>
            <person name="Michael T."/>
            <person name="Cuomo C.A."/>
            <person name="Sil A."/>
            <person name="Beyhan S."/>
        </authorList>
    </citation>
    <scope>NUCLEOTIDE SEQUENCE [LARGE SCALE GENOMIC DNA]</scope>
    <source>
        <strain evidence="2 3">G184AR</strain>
    </source>
</reference>